<keyword evidence="1" id="KW-0833">Ubl conjugation pathway</keyword>
<feature type="domain" description="F-box protein Hrt3/FBXO9 C-terminal" evidence="2">
    <location>
        <begin position="249"/>
        <end position="359"/>
    </location>
</feature>
<evidence type="ECO:0000256" key="1">
    <source>
        <dbReference type="ARBA" id="ARBA00022786"/>
    </source>
</evidence>
<evidence type="ECO:0000259" key="2">
    <source>
        <dbReference type="Pfam" id="PF19270"/>
    </source>
</evidence>
<dbReference type="Pfam" id="PF19270">
    <property type="entry name" value="FBO_C"/>
    <property type="match status" value="1"/>
</dbReference>
<evidence type="ECO:0000313" key="3">
    <source>
        <dbReference type="Proteomes" id="UP000050640"/>
    </source>
</evidence>
<proteinExistence type="predicted"/>
<dbReference type="AlphaFoldDB" id="A0A0R3RSC6"/>
<dbReference type="GO" id="GO:0005737">
    <property type="term" value="C:cytoplasm"/>
    <property type="evidence" value="ECO:0007669"/>
    <property type="project" value="TreeGrafter"/>
</dbReference>
<dbReference type="InterPro" id="IPR045464">
    <property type="entry name" value="Hrt3/FBXO9_C"/>
</dbReference>
<dbReference type="GO" id="GO:0019005">
    <property type="term" value="C:SCF ubiquitin ligase complex"/>
    <property type="evidence" value="ECO:0007669"/>
    <property type="project" value="TreeGrafter"/>
</dbReference>
<protein>
    <submittedName>
        <fullName evidence="4">FBO_C domain-containing protein</fullName>
    </submittedName>
</protein>
<reference evidence="4" key="1">
    <citation type="submission" date="2016-04" db="UniProtKB">
        <authorList>
            <consortium name="WormBaseParasite"/>
        </authorList>
    </citation>
    <scope>IDENTIFICATION</scope>
</reference>
<evidence type="ECO:0000313" key="4">
    <source>
        <dbReference type="WBParaSite" id="EEL_0000472301-mRNA-1"/>
    </source>
</evidence>
<dbReference type="WBParaSite" id="EEL_0000472301-mRNA-1">
    <property type="protein sequence ID" value="EEL_0000472301-mRNA-1"/>
    <property type="gene ID" value="EEL_0000472301"/>
</dbReference>
<dbReference type="SUPFAM" id="SSF81383">
    <property type="entry name" value="F-box domain"/>
    <property type="match status" value="1"/>
</dbReference>
<organism evidence="3 4">
    <name type="scientific">Elaeophora elaphi</name>
    <dbReference type="NCBI Taxonomy" id="1147741"/>
    <lineage>
        <taxon>Eukaryota</taxon>
        <taxon>Metazoa</taxon>
        <taxon>Ecdysozoa</taxon>
        <taxon>Nematoda</taxon>
        <taxon>Chromadorea</taxon>
        <taxon>Rhabditida</taxon>
        <taxon>Spirurina</taxon>
        <taxon>Spiruromorpha</taxon>
        <taxon>Filarioidea</taxon>
        <taxon>Onchocercidae</taxon>
        <taxon>Elaeophora</taxon>
    </lineage>
</organism>
<sequence length="495" mass="57344">MSLETGTNDVKVLVEETGDDDSDSEVIFLYNSRFEVFVIVCPWAREEWKTELYSRRMESSMGLSEIGSRRDCLLHSYGNRINNDEWFEATKLFLEGVDCERRGYMWEAVRKYMGAVRMVPDIESKLYGNRSPSYSMDSSNLKCSRSKSPCSHHDLEKVLQKRLVEKGQFFEPKFPDEPCPIALLPAELLSILMRYIVGSELDVYCLELLSITSAGFYLFARDTKLWYAICRSTFGAKYVNSISCATLISWRQMYITCPHPYLHGVYIGKITYLRNGEASFQDQFYKPWHIVVYYRMLKFFADGTVIMTITSEAPAQVVGFLKSKSSHLAGARFGHYWMDGQDQVVAQFHRSNEKSVQQKQYMDRVFYPFSIREIVDRKLCMKLRFGDGKRRRAHCVLQIFEYNYTITYSDGKVSHSSLDTTDNEAYPPLFFSRWWLVSGSAGYLISLPSLSHNYIYTVGNKIFNMIARIALRRLLCRFETNASIPDITSAFLSEK</sequence>
<dbReference type="PANTHER" id="PTHR12874">
    <property type="entry name" value="F-BOX ONLY PROTEIN 48-RELATED"/>
    <property type="match status" value="1"/>
</dbReference>
<dbReference type="PANTHER" id="PTHR12874:SF29">
    <property type="entry name" value="F-BOX ONLY PROTEIN 9"/>
    <property type="match status" value="1"/>
</dbReference>
<dbReference type="GO" id="GO:0031146">
    <property type="term" value="P:SCF-dependent proteasomal ubiquitin-dependent protein catabolic process"/>
    <property type="evidence" value="ECO:0007669"/>
    <property type="project" value="TreeGrafter"/>
</dbReference>
<accession>A0A0R3RSC6</accession>
<dbReference type="Proteomes" id="UP000050640">
    <property type="component" value="Unplaced"/>
</dbReference>
<dbReference type="STRING" id="1147741.A0A0R3RSC6"/>
<name>A0A0R3RSC6_9BILA</name>
<dbReference type="InterPro" id="IPR036047">
    <property type="entry name" value="F-box-like_dom_sf"/>
</dbReference>
<keyword evidence="3" id="KW-1185">Reference proteome</keyword>